<feature type="binding site" evidence="11">
    <location>
        <position position="464"/>
    </location>
    <ligand>
        <name>L-phenylalanine</name>
        <dbReference type="ChEBI" id="CHEBI:58095"/>
    </ligand>
</feature>
<dbReference type="GO" id="GO:0004826">
    <property type="term" value="F:phenylalanine-tRNA ligase activity"/>
    <property type="evidence" value="ECO:0007669"/>
    <property type="project" value="UniProtKB-UniRule"/>
</dbReference>
<dbReference type="CDD" id="cd00496">
    <property type="entry name" value="PheRS_alpha_core"/>
    <property type="match status" value="1"/>
</dbReference>
<evidence type="ECO:0000256" key="1">
    <source>
        <dbReference type="ARBA" id="ARBA00004496"/>
    </source>
</evidence>
<dbReference type="InterPro" id="IPR004529">
    <property type="entry name" value="Phe-tRNA-synth_IIc_asu"/>
</dbReference>
<dbReference type="PANTHER" id="PTHR11538">
    <property type="entry name" value="PHENYLALANYL-TRNA SYNTHETASE"/>
    <property type="match status" value="1"/>
</dbReference>
<dbReference type="Gene3D" id="3.30.930.10">
    <property type="entry name" value="Bira Bifunctional Protein, Domain 2"/>
    <property type="match status" value="1"/>
</dbReference>
<comment type="caution">
    <text evidence="13">The sequence shown here is derived from an EMBL/GenBank/DDBJ whole genome shotgun (WGS) entry which is preliminary data.</text>
</comment>
<evidence type="ECO:0000256" key="6">
    <source>
        <dbReference type="ARBA" id="ARBA00022741"/>
    </source>
</evidence>
<dbReference type="InterPro" id="IPR045864">
    <property type="entry name" value="aa-tRNA-synth_II/BPL/LPL"/>
</dbReference>
<evidence type="ECO:0000313" key="14">
    <source>
        <dbReference type="Proteomes" id="UP000253099"/>
    </source>
</evidence>
<dbReference type="Gene3D" id="1.10.10.2330">
    <property type="match status" value="1"/>
</dbReference>
<dbReference type="NCBIfam" id="TIGR00468">
    <property type="entry name" value="pheS"/>
    <property type="match status" value="1"/>
</dbReference>
<keyword evidence="6 11" id="KW-0547">Nucleotide-binding</keyword>
<comment type="similarity">
    <text evidence="2 11">Belongs to the class-II aminoacyl-tRNA synthetase family. Phe-tRNA synthetase alpha subunit type 2 subfamily.</text>
</comment>
<keyword evidence="3 11" id="KW-0963">Cytoplasm</keyword>
<proteinExistence type="inferred from homology"/>
<organism evidence="13 14">
    <name type="scientific">Candidatus Methanobinarius endosymbioticus</name>
    <dbReference type="NCBI Taxonomy" id="2006182"/>
    <lineage>
        <taxon>Archaea</taxon>
        <taxon>Methanobacteriati</taxon>
        <taxon>Methanobacteriota</taxon>
        <taxon>Methanomada group</taxon>
        <taxon>Methanobacteria</taxon>
        <taxon>Methanobacteriales</taxon>
        <taxon>Methanobacteriaceae</taxon>
        <taxon>Candidatus Methanobinarius</taxon>
    </lineage>
</organism>
<dbReference type="GO" id="GO:0005524">
    <property type="term" value="F:ATP binding"/>
    <property type="evidence" value="ECO:0007669"/>
    <property type="project" value="UniProtKB-UniRule"/>
</dbReference>
<protein>
    <recommendedName>
        <fullName evidence="11">Phenylalanine--tRNA ligase alpha subunit</fullName>
        <ecNumber evidence="11">6.1.1.20</ecNumber>
    </recommendedName>
    <alternativeName>
        <fullName evidence="11">Phenylalanyl-tRNA synthetase alpha subunit</fullName>
        <shortName evidence="11">PheRS</shortName>
    </alternativeName>
</protein>
<dbReference type="InterPro" id="IPR002319">
    <property type="entry name" value="Phenylalanyl-tRNA_Synthase"/>
</dbReference>
<evidence type="ECO:0000256" key="3">
    <source>
        <dbReference type="ARBA" id="ARBA00022490"/>
    </source>
</evidence>
<gene>
    <name evidence="11 13" type="primary">pheS</name>
    <name evidence="13" type="ORF">ALNOE001_15920</name>
</gene>
<reference evidence="13 14" key="1">
    <citation type="submission" date="2018-06" db="EMBL/GenBank/DDBJ databases">
        <title>Genomic insight into two independent archaeal endosymbiosis events.</title>
        <authorList>
            <person name="Lind A.E."/>
            <person name="Lewis W.H."/>
            <person name="Spang A."/>
            <person name="Guy L."/>
            <person name="Embley M.T."/>
            <person name="Ettema T.J.G."/>
        </authorList>
    </citation>
    <scope>NUCLEOTIDE SEQUENCE [LARGE SCALE GENOMIC DNA]</scope>
    <source>
        <strain evidence="13">NOE</strain>
    </source>
</reference>
<dbReference type="Gene3D" id="1.10.10.2320">
    <property type="match status" value="1"/>
</dbReference>
<dbReference type="NCBIfam" id="NF003210">
    <property type="entry name" value="PRK04172.1"/>
    <property type="match status" value="1"/>
</dbReference>
<evidence type="ECO:0000256" key="2">
    <source>
        <dbReference type="ARBA" id="ARBA00006703"/>
    </source>
</evidence>
<evidence type="ECO:0000256" key="10">
    <source>
        <dbReference type="ARBA" id="ARBA00023146"/>
    </source>
</evidence>
<dbReference type="HAMAP" id="MF_00282">
    <property type="entry name" value="Phe_tRNA_synth_alpha2"/>
    <property type="match status" value="1"/>
</dbReference>
<keyword evidence="10 11" id="KW-0030">Aminoacyl-tRNA synthetase</keyword>
<comment type="cofactor">
    <cofactor evidence="11">
        <name>Mg(2+)</name>
        <dbReference type="ChEBI" id="CHEBI:18420"/>
    </cofactor>
    <text evidence="11">Binds 2 magnesium ions per tetramer.</text>
</comment>
<dbReference type="Proteomes" id="UP000253099">
    <property type="component" value="Unassembled WGS sequence"/>
</dbReference>
<dbReference type="InterPro" id="IPR006195">
    <property type="entry name" value="aa-tRNA-synth_II"/>
</dbReference>
<evidence type="ECO:0000256" key="5">
    <source>
        <dbReference type="ARBA" id="ARBA00022723"/>
    </source>
</evidence>
<evidence type="ECO:0000256" key="11">
    <source>
        <dbReference type="HAMAP-Rule" id="MF_00282"/>
    </source>
</evidence>
<keyword evidence="8 11" id="KW-0460">Magnesium</keyword>
<dbReference type="GO" id="GO:0000287">
    <property type="term" value="F:magnesium ion binding"/>
    <property type="evidence" value="ECO:0007669"/>
    <property type="project" value="UniProtKB-UniRule"/>
</dbReference>
<dbReference type="EMBL" id="NIZT01000047">
    <property type="protein sequence ID" value="RBQ22751.1"/>
    <property type="molecule type" value="Genomic_DNA"/>
</dbReference>
<keyword evidence="7 11" id="KW-0067">ATP-binding</keyword>
<feature type="domain" description="Aminoacyl-transfer RNA synthetases class-II family profile" evidence="12">
    <location>
        <begin position="260"/>
        <end position="513"/>
    </location>
</feature>
<keyword evidence="4 11" id="KW-0436">Ligase</keyword>
<feature type="binding site" evidence="11">
    <location>
        <position position="438"/>
    </location>
    <ligand>
        <name>L-phenylalanine</name>
        <dbReference type="ChEBI" id="CHEBI:58095"/>
    </ligand>
</feature>
<dbReference type="PANTHER" id="PTHR11538:SF40">
    <property type="entry name" value="PHENYLALANINE--TRNA LIGASE ALPHA SUBUNIT"/>
    <property type="match status" value="1"/>
</dbReference>
<evidence type="ECO:0000256" key="9">
    <source>
        <dbReference type="ARBA" id="ARBA00022917"/>
    </source>
</evidence>
<feature type="binding site" evidence="11">
    <location>
        <position position="361"/>
    </location>
    <ligand>
        <name>L-phenylalanine</name>
        <dbReference type="ChEBI" id="CHEBI:58095"/>
    </ligand>
</feature>
<dbReference type="GO" id="GO:0006432">
    <property type="term" value="P:phenylalanyl-tRNA aminoacylation"/>
    <property type="evidence" value="ECO:0007669"/>
    <property type="project" value="UniProtKB-UniRule"/>
</dbReference>
<dbReference type="GO" id="GO:0000049">
    <property type="term" value="F:tRNA binding"/>
    <property type="evidence" value="ECO:0007669"/>
    <property type="project" value="InterPro"/>
</dbReference>
<feature type="binding site" evidence="11">
    <location>
        <begin position="399"/>
        <end position="401"/>
    </location>
    <ligand>
        <name>L-phenylalanine</name>
        <dbReference type="ChEBI" id="CHEBI:58095"/>
    </ligand>
</feature>
<dbReference type="PROSITE" id="PS50862">
    <property type="entry name" value="AA_TRNA_LIGASE_II"/>
    <property type="match status" value="1"/>
</dbReference>
<evidence type="ECO:0000256" key="4">
    <source>
        <dbReference type="ARBA" id="ARBA00022598"/>
    </source>
</evidence>
<comment type="subcellular location">
    <subcellularLocation>
        <location evidence="1 11">Cytoplasm</location>
    </subcellularLocation>
</comment>
<evidence type="ECO:0000259" key="12">
    <source>
        <dbReference type="PROSITE" id="PS50862"/>
    </source>
</evidence>
<dbReference type="Gene3D" id="3.30.1370.240">
    <property type="match status" value="1"/>
</dbReference>
<dbReference type="SUPFAM" id="SSF55681">
    <property type="entry name" value="Class II aaRS and biotin synthetases"/>
    <property type="match status" value="1"/>
</dbReference>
<dbReference type="AlphaFoldDB" id="A0A366M933"/>
<dbReference type="GO" id="GO:0005737">
    <property type="term" value="C:cytoplasm"/>
    <property type="evidence" value="ECO:0007669"/>
    <property type="project" value="UniProtKB-SubCell"/>
</dbReference>
<evidence type="ECO:0000256" key="7">
    <source>
        <dbReference type="ARBA" id="ARBA00022840"/>
    </source>
</evidence>
<accession>A0A366M933</accession>
<comment type="caution">
    <text evidence="11">Lacks conserved residue(s) required for the propagation of feature annotation.</text>
</comment>
<comment type="catalytic activity">
    <reaction evidence="11">
        <text>tRNA(Phe) + L-phenylalanine + ATP = L-phenylalanyl-tRNA(Phe) + AMP + diphosphate + H(+)</text>
        <dbReference type="Rhea" id="RHEA:19413"/>
        <dbReference type="Rhea" id="RHEA-COMP:9668"/>
        <dbReference type="Rhea" id="RHEA-COMP:9699"/>
        <dbReference type="ChEBI" id="CHEBI:15378"/>
        <dbReference type="ChEBI" id="CHEBI:30616"/>
        <dbReference type="ChEBI" id="CHEBI:33019"/>
        <dbReference type="ChEBI" id="CHEBI:58095"/>
        <dbReference type="ChEBI" id="CHEBI:78442"/>
        <dbReference type="ChEBI" id="CHEBI:78531"/>
        <dbReference type="ChEBI" id="CHEBI:456215"/>
        <dbReference type="EC" id="6.1.1.20"/>
    </reaction>
</comment>
<evidence type="ECO:0000313" key="13">
    <source>
        <dbReference type="EMBL" id="RBQ22751.1"/>
    </source>
</evidence>
<keyword evidence="14" id="KW-1185">Reference proteome</keyword>
<sequence length="521" mass="59868">MSENISKIINELHIYEKKVLKSLGENENYSPEEIAKINSMDIKSVMSAAGSLASKDIIEVEKSVTESIALNDNGKKYTEIGLPERRVLNVLVDEKEIDMKNLAKSTGIENYEIKIVIGWLLRKNWAKMDKGTITITEFGEEFEDKKGNDEKLLEILLKNENSDQNSQILSSDLDEDLYSGLKQLNERKNLIKIEKETTHTFKLLEKGIKILKEGFTIQEEATQLTSEQIKTGEWKNLKYRPYDIDAEYPEIFPGKGHPLRRIIEEIREIFLNLGFSESNGSILESAFWNFDSLFQPQDHAAREMQDTFYVKNPQDCHLPGDDLVNAVAEAHETGGDTGSEGWNYKWDKYVAKQSVLRTHTTGISTRCLEENQPPLKMFSVGRVFRRETSTYKHLPEFHQVEAIVAAEGINYQNLLGILKGFYKKLKFEVRFRPAYFPYTYLSTECEVYLEEKESWIELGGSGMFRPEVLAPLGINVPVLAFGLGIERLTMIRYDISDIRMLYKSDIKWLRELPIDNGIKLD</sequence>
<evidence type="ECO:0000256" key="8">
    <source>
        <dbReference type="ARBA" id="ARBA00022842"/>
    </source>
</evidence>
<comment type="subunit">
    <text evidence="11">Tetramer of two alpha and two beta subunits.</text>
</comment>
<dbReference type="InterPro" id="IPR022917">
    <property type="entry name" value="Phe_tRNA_ligase_alpha_bac/arc"/>
</dbReference>
<keyword evidence="9 11" id="KW-0648">Protein biosynthesis</keyword>
<keyword evidence="5 11" id="KW-0479">Metal-binding</keyword>
<name>A0A366M933_9EURY</name>
<dbReference type="EC" id="6.1.1.20" evidence="11"/>
<dbReference type="Pfam" id="PF01409">
    <property type="entry name" value="tRNA-synt_2d"/>
    <property type="match status" value="1"/>
</dbReference>